<dbReference type="EMBL" id="ADLK01000020">
    <property type="protein sequence ID" value="KMW19760.1"/>
    <property type="molecule type" value="Genomic_DNA"/>
</dbReference>
<sequence>MKYKHVFSICAYKDSPYLERCIRSLKAQSLPGHMILCTSTPSPYIDGLAWKYGIPLYVRDGESNIRDDWNFAYEMADGELVTIAHQDDMYHREYSAQLLEAYGRYPDMTVFTTDYAIIKNGRLITGDKMLWIKRLLRIPLRMPCLNGLTWVKRLSLILGNPICCPATTYQKKMLGVPLVCSGFQFALDWDNLYKLAGERGRFICVERPLLYYRVHEGATTKACIADNRRQLEEEIMFRRFWPEPVARLLMHFYKSAYAEYE</sequence>
<dbReference type="SUPFAM" id="SSF53448">
    <property type="entry name" value="Nucleotide-diphospho-sugar transferases"/>
    <property type="match status" value="1"/>
</dbReference>
<dbReference type="PATRIC" id="fig|742734.4.peg.2682"/>
<protein>
    <recommendedName>
        <fullName evidence="1">Glycosyltransferase 2-like domain-containing protein</fullName>
    </recommendedName>
</protein>
<dbReference type="Pfam" id="PF00535">
    <property type="entry name" value="Glycos_transf_2"/>
    <property type="match status" value="1"/>
</dbReference>
<dbReference type="OrthoDB" id="5986178at2"/>
<proteinExistence type="predicted"/>
<dbReference type="CDD" id="cd00761">
    <property type="entry name" value="Glyco_tranf_GTA_type"/>
    <property type="match status" value="1"/>
</dbReference>
<dbReference type="InterPro" id="IPR029044">
    <property type="entry name" value="Nucleotide-diphossugar_trans"/>
</dbReference>
<evidence type="ECO:0000313" key="2">
    <source>
        <dbReference type="EMBL" id="KMW19760.1"/>
    </source>
</evidence>
<feature type="domain" description="Glycosyltransferase 2-like" evidence="1">
    <location>
        <begin position="9"/>
        <end position="129"/>
    </location>
</feature>
<dbReference type="AlphaFoldDB" id="A0A0J9EV58"/>
<dbReference type="RefSeq" id="WP_048929956.1">
    <property type="nucleotide sequence ID" value="NZ_KQ235878.1"/>
</dbReference>
<comment type="caution">
    <text evidence="2">The sequence shown here is derived from an EMBL/GenBank/DDBJ whole genome shotgun (WGS) entry which is preliminary data.</text>
</comment>
<reference evidence="2 3" key="1">
    <citation type="submission" date="2011-04" db="EMBL/GenBank/DDBJ databases">
        <title>The Genome Sequence of Clostridium citroniae WAL-19142.</title>
        <authorList>
            <consortium name="The Broad Institute Genome Sequencing Platform"/>
            <person name="Earl A."/>
            <person name="Ward D."/>
            <person name="Feldgarden M."/>
            <person name="Gevers D."/>
            <person name="Warren Y.A."/>
            <person name="Tyrrell K.L."/>
            <person name="Citron D.M."/>
            <person name="Goldstein E.J."/>
            <person name="Daigneault M."/>
            <person name="Allen-Vercoe E."/>
            <person name="Young S.K."/>
            <person name="Zeng Q."/>
            <person name="Gargeya S."/>
            <person name="Fitzgerald M."/>
            <person name="Haas B."/>
            <person name="Abouelleil A."/>
            <person name="Alvarado L."/>
            <person name="Arachchi H.M."/>
            <person name="Berlin A."/>
            <person name="Brown A."/>
            <person name="Chapman S.B."/>
            <person name="Chen Z."/>
            <person name="Dunbar C."/>
            <person name="Freedman E."/>
            <person name="Gearin G."/>
            <person name="Gellesch M."/>
            <person name="Goldberg J."/>
            <person name="Griggs A."/>
            <person name="Gujja S."/>
            <person name="Heilman E.R."/>
            <person name="Heiman D."/>
            <person name="Howarth C."/>
            <person name="Larson L."/>
            <person name="Lui A."/>
            <person name="MacDonald P.J."/>
            <person name="Mehta T."/>
            <person name="Montmayeur A."/>
            <person name="Murphy C."/>
            <person name="Neiman D."/>
            <person name="Pearson M."/>
            <person name="Priest M."/>
            <person name="Roberts A."/>
            <person name="Saif S."/>
            <person name="Shea T."/>
            <person name="Shenoy N."/>
            <person name="Sisk P."/>
            <person name="Stolte C."/>
            <person name="Sykes S."/>
            <person name="White J."/>
            <person name="Yandava C."/>
            <person name="Wortman J."/>
            <person name="Nusbaum C."/>
            <person name="Birren B."/>
        </authorList>
    </citation>
    <scope>NUCLEOTIDE SEQUENCE [LARGE SCALE GENOMIC DNA]</scope>
    <source>
        <strain evidence="2 3">WAL-19142</strain>
    </source>
</reference>
<gene>
    <name evidence="2" type="ORF">HMPREF9470_02500</name>
</gene>
<evidence type="ECO:0000259" key="1">
    <source>
        <dbReference type="Pfam" id="PF00535"/>
    </source>
</evidence>
<dbReference type="Gene3D" id="3.90.550.10">
    <property type="entry name" value="Spore Coat Polysaccharide Biosynthesis Protein SpsA, Chain A"/>
    <property type="match status" value="1"/>
</dbReference>
<dbReference type="Proteomes" id="UP000037392">
    <property type="component" value="Unassembled WGS sequence"/>
</dbReference>
<accession>A0A0J9EV58</accession>
<evidence type="ECO:0000313" key="3">
    <source>
        <dbReference type="Proteomes" id="UP000037392"/>
    </source>
</evidence>
<dbReference type="GeneID" id="93164156"/>
<dbReference type="InterPro" id="IPR001173">
    <property type="entry name" value="Glyco_trans_2-like"/>
</dbReference>
<organism evidence="2 3">
    <name type="scientific">[Clostridium] citroniae WAL-19142</name>
    <dbReference type="NCBI Taxonomy" id="742734"/>
    <lineage>
        <taxon>Bacteria</taxon>
        <taxon>Bacillati</taxon>
        <taxon>Bacillota</taxon>
        <taxon>Clostridia</taxon>
        <taxon>Lachnospirales</taxon>
        <taxon>Lachnospiraceae</taxon>
        <taxon>Enterocloster</taxon>
    </lineage>
</organism>
<name>A0A0J9EV58_9FIRM</name>